<dbReference type="Pfam" id="PF05638">
    <property type="entry name" value="T6SS_HCP"/>
    <property type="match status" value="1"/>
</dbReference>
<dbReference type="NCBIfam" id="TIGR03344">
    <property type="entry name" value="VI_effect_Hcp1"/>
    <property type="match status" value="1"/>
</dbReference>
<dbReference type="Proteomes" id="UP000260665">
    <property type="component" value="Unassembled WGS sequence"/>
</dbReference>
<dbReference type="PANTHER" id="PTHR36152:SF5">
    <property type="entry name" value="PROTEIN HCP1"/>
    <property type="match status" value="1"/>
</dbReference>
<dbReference type="Gene3D" id="2.30.110.20">
    <property type="entry name" value="Hcp1-like"/>
    <property type="match status" value="1"/>
</dbReference>
<comment type="caution">
    <text evidence="1">The sequence shown here is derived from an EMBL/GenBank/DDBJ whole genome shotgun (WGS) entry which is preliminary data.</text>
</comment>
<proteinExistence type="predicted"/>
<gene>
    <name evidence="1" type="ORF">DIC66_14665</name>
</gene>
<evidence type="ECO:0000313" key="2">
    <source>
        <dbReference type="Proteomes" id="UP000260665"/>
    </source>
</evidence>
<sequence>MAQDIFLKIGGIDGESQDSAHKNEIDVSSWSWQVLQESNMHQGSGGGSGKATVRDLSFVHNVDRSSPNLMKFCLTGKHIAEAKLTVRKAGGSPLEYLKITMTDVVITNVQPSGMSSDETIKEQVSMSFAKVKQEYTVQNQQGGSGGAVTAGFDIKLNKEA</sequence>
<keyword evidence="2" id="KW-1185">Reference proteome</keyword>
<organism evidence="1 2">
    <name type="scientific">Rhodoferax lacus</name>
    <dbReference type="NCBI Taxonomy" id="2184758"/>
    <lineage>
        <taxon>Bacteria</taxon>
        <taxon>Pseudomonadati</taxon>
        <taxon>Pseudomonadota</taxon>
        <taxon>Betaproteobacteria</taxon>
        <taxon>Burkholderiales</taxon>
        <taxon>Comamonadaceae</taxon>
        <taxon>Rhodoferax</taxon>
    </lineage>
</organism>
<dbReference type="OrthoDB" id="5066999at2"/>
<dbReference type="InterPro" id="IPR008514">
    <property type="entry name" value="T6SS_Hcp"/>
</dbReference>
<dbReference type="EMBL" id="QFZK01000009">
    <property type="protein sequence ID" value="RFO96236.1"/>
    <property type="molecule type" value="Genomic_DNA"/>
</dbReference>
<dbReference type="SUPFAM" id="SSF141452">
    <property type="entry name" value="Hcp1-like"/>
    <property type="match status" value="1"/>
</dbReference>
<reference evidence="1 2" key="1">
    <citation type="submission" date="2018-05" db="EMBL/GenBank/DDBJ databases">
        <title>Rhodoferax soyangensis sp.nov., isolated from an oligotrophic freshwater lake.</title>
        <authorList>
            <person name="Park M."/>
        </authorList>
    </citation>
    <scope>NUCLEOTIDE SEQUENCE [LARGE SCALE GENOMIC DNA]</scope>
    <source>
        <strain evidence="1 2">IMCC26218</strain>
    </source>
</reference>
<dbReference type="InterPro" id="IPR036624">
    <property type="entry name" value="Hcp1-lik_sf"/>
</dbReference>
<dbReference type="AlphaFoldDB" id="A0A3E1RA45"/>
<protein>
    <submittedName>
        <fullName evidence="1">Type VI secretion system tube protein Hcp</fullName>
    </submittedName>
</protein>
<dbReference type="RefSeq" id="WP_117178494.1">
    <property type="nucleotide sequence ID" value="NZ_QFZK01000009.1"/>
</dbReference>
<accession>A0A3E1RA45</accession>
<dbReference type="PANTHER" id="PTHR36152">
    <property type="entry name" value="CYTOPLASMIC PROTEIN-RELATED"/>
    <property type="match status" value="1"/>
</dbReference>
<dbReference type="InterPro" id="IPR053165">
    <property type="entry name" value="HSI-I_assembly_Hcp1"/>
</dbReference>
<name>A0A3E1RA45_9BURK</name>
<evidence type="ECO:0000313" key="1">
    <source>
        <dbReference type="EMBL" id="RFO96236.1"/>
    </source>
</evidence>